<feature type="transmembrane region" description="Helical" evidence="2">
    <location>
        <begin position="241"/>
        <end position="266"/>
    </location>
</feature>
<dbReference type="Pfam" id="PF00069">
    <property type="entry name" value="Pkinase"/>
    <property type="match status" value="1"/>
</dbReference>
<feature type="compositionally biased region" description="Polar residues" evidence="1">
    <location>
        <begin position="224"/>
        <end position="235"/>
    </location>
</feature>
<dbReference type="Gene3D" id="3.30.200.20">
    <property type="entry name" value="Phosphorylase Kinase, domain 1"/>
    <property type="match status" value="1"/>
</dbReference>
<feature type="region of interest" description="Disordered" evidence="1">
    <location>
        <begin position="425"/>
        <end position="473"/>
    </location>
</feature>
<feature type="domain" description="Protein kinase" evidence="3">
    <location>
        <begin position="506"/>
        <end position="818"/>
    </location>
</feature>
<dbReference type="PANTHER" id="PTHR44329:SF214">
    <property type="entry name" value="PROTEIN KINASE DOMAIN-CONTAINING PROTEIN"/>
    <property type="match status" value="1"/>
</dbReference>
<keyword evidence="5" id="KW-1185">Reference proteome</keyword>
<evidence type="ECO:0000313" key="5">
    <source>
        <dbReference type="Proteomes" id="UP001054857"/>
    </source>
</evidence>
<dbReference type="EMBL" id="BMAR01000017">
    <property type="protein sequence ID" value="GFR47098.1"/>
    <property type="molecule type" value="Genomic_DNA"/>
</dbReference>
<feature type="compositionally biased region" description="Pro residues" evidence="1">
    <location>
        <begin position="177"/>
        <end position="188"/>
    </location>
</feature>
<feature type="region of interest" description="Disordered" evidence="1">
    <location>
        <begin position="177"/>
        <end position="238"/>
    </location>
</feature>
<dbReference type="InterPro" id="IPR008271">
    <property type="entry name" value="Ser/Thr_kinase_AS"/>
</dbReference>
<feature type="non-terminal residue" evidence="4">
    <location>
        <position position="1"/>
    </location>
</feature>
<proteinExistence type="predicted"/>
<keyword evidence="2" id="KW-0812">Transmembrane</keyword>
<feature type="region of interest" description="Disordered" evidence="1">
    <location>
        <begin position="325"/>
        <end position="344"/>
    </location>
</feature>
<evidence type="ECO:0000313" key="4">
    <source>
        <dbReference type="EMBL" id="GFR47098.1"/>
    </source>
</evidence>
<evidence type="ECO:0000256" key="2">
    <source>
        <dbReference type="SAM" id="Phobius"/>
    </source>
</evidence>
<dbReference type="PROSITE" id="PS50011">
    <property type="entry name" value="PROTEIN_KINASE_DOM"/>
    <property type="match status" value="1"/>
</dbReference>
<feature type="compositionally biased region" description="Low complexity" evidence="1">
    <location>
        <begin position="208"/>
        <end position="217"/>
    </location>
</feature>
<dbReference type="SMART" id="SM00220">
    <property type="entry name" value="S_TKc"/>
    <property type="match status" value="1"/>
</dbReference>
<feature type="compositionally biased region" description="Polar residues" evidence="1">
    <location>
        <begin position="191"/>
        <end position="201"/>
    </location>
</feature>
<dbReference type="InterPro" id="IPR000719">
    <property type="entry name" value="Prot_kinase_dom"/>
</dbReference>
<accession>A0AAD3DSJ3</accession>
<gene>
    <name evidence="4" type="ORF">Agub_g8668</name>
</gene>
<dbReference type="PROSITE" id="PS00108">
    <property type="entry name" value="PROTEIN_KINASE_ST"/>
    <property type="match status" value="1"/>
</dbReference>
<keyword evidence="2" id="KW-0472">Membrane</keyword>
<sequence>LKLDDGVTFRIQHLVVADFYNEVFSGITPVLFAPRTSGVAVLEAFQAAFISKACFPASHGAAYLGAVRRPALFPGTNTYSLSSSIPSDLKNGSNTCSNSTQAAPMERCWAHVAYCNDFACNSTTTSVSAPLTTVQTGYMLHLVETYMLCEKEMSQLCITTYNAFGCLALTLGFPFPSAPPPPPPPPPANATIGTANGTSGVDSGGTANGTSSGGASSDKGSPGSEVSNIGNGSQHKSGRNVGAAVGGSLGGAALVALLVMAAFLVVRRRRRQQAYRDADSQDQLHSAGAETTESPGQSTDSHVALAVLGHAMTCERKGAAVTKGVAEPDGKAATHGNGCDTADKGRPQTILPQKMMEAGSFSADCGQNSNGTSDITPGSGVTTTITVTSTRTVTVTTTATNTGSSLDKYKPGTVCVVPAAYGESTDMTTETSTDKHSEVPTGDTLRDTATPSTIENAATTLSKGDGDGEEKDEGEAALQELHVVVTPLTPLRADFDLNPNLATEVTMLPVVRGKGSFGTVREGRYGGERVAVKVLRDAYIASCGAAPVAAADPGTAAAAPGTAAAVGAAAAQMLAGGAAAGGKAAMAGAELREALRTFEQEVAVLGRCNHPNVVRLLAACVQPPRTLLVMELMETSLGRLLYGRPGQLLPLPKVLHIGTEIARALEYLHPTIVHRDLKPDNVLISQADSPHPQVKVSDFGLSRLRSTVMPTTNPGAGTPSYLAPECFDTNSAVITHHVDMYAWAVVVWAMLTGQEPWKGYSIVAIAYKVVLQDERLPLAEAVSSGRCPPRLQRLLERCWSREPARRPAAAEVVKEMMLVAQQQAS</sequence>
<keyword evidence="2" id="KW-1133">Transmembrane helix</keyword>
<dbReference type="Proteomes" id="UP001054857">
    <property type="component" value="Unassembled WGS sequence"/>
</dbReference>
<dbReference type="PANTHER" id="PTHR44329">
    <property type="entry name" value="SERINE/THREONINE-PROTEIN KINASE TNNI3K-RELATED"/>
    <property type="match status" value="1"/>
</dbReference>
<feature type="compositionally biased region" description="Polar residues" evidence="1">
    <location>
        <begin position="281"/>
        <end position="299"/>
    </location>
</feature>
<feature type="compositionally biased region" description="Polar residues" evidence="1">
    <location>
        <begin position="447"/>
        <end position="462"/>
    </location>
</feature>
<reference evidence="4 5" key="1">
    <citation type="journal article" date="2021" name="Sci. Rep.">
        <title>Genome sequencing of the multicellular alga Astrephomene provides insights into convergent evolution of germ-soma differentiation.</title>
        <authorList>
            <person name="Yamashita S."/>
            <person name="Yamamoto K."/>
            <person name="Matsuzaki R."/>
            <person name="Suzuki S."/>
            <person name="Yamaguchi H."/>
            <person name="Hirooka S."/>
            <person name="Minakuchi Y."/>
            <person name="Miyagishima S."/>
            <person name="Kawachi M."/>
            <person name="Toyoda A."/>
            <person name="Nozaki H."/>
        </authorList>
    </citation>
    <scope>NUCLEOTIDE SEQUENCE [LARGE SCALE GENOMIC DNA]</scope>
    <source>
        <strain evidence="4 5">NIES-4017</strain>
    </source>
</reference>
<evidence type="ECO:0000256" key="1">
    <source>
        <dbReference type="SAM" id="MobiDB-lite"/>
    </source>
</evidence>
<organism evidence="4 5">
    <name type="scientific">Astrephomene gubernaculifera</name>
    <dbReference type="NCBI Taxonomy" id="47775"/>
    <lineage>
        <taxon>Eukaryota</taxon>
        <taxon>Viridiplantae</taxon>
        <taxon>Chlorophyta</taxon>
        <taxon>core chlorophytes</taxon>
        <taxon>Chlorophyceae</taxon>
        <taxon>CS clade</taxon>
        <taxon>Chlamydomonadales</taxon>
        <taxon>Astrephomenaceae</taxon>
        <taxon>Astrephomene</taxon>
    </lineage>
</organism>
<protein>
    <recommendedName>
        <fullName evidence="3">Protein kinase domain-containing protein</fullName>
    </recommendedName>
</protein>
<dbReference type="AlphaFoldDB" id="A0AAD3DSJ3"/>
<name>A0AAD3DSJ3_9CHLO</name>
<dbReference type="SUPFAM" id="SSF56112">
    <property type="entry name" value="Protein kinase-like (PK-like)"/>
    <property type="match status" value="1"/>
</dbReference>
<dbReference type="InterPro" id="IPR051681">
    <property type="entry name" value="Ser/Thr_Kinases-Pseudokinases"/>
</dbReference>
<dbReference type="GO" id="GO:0004674">
    <property type="term" value="F:protein serine/threonine kinase activity"/>
    <property type="evidence" value="ECO:0007669"/>
    <property type="project" value="TreeGrafter"/>
</dbReference>
<feature type="region of interest" description="Disordered" evidence="1">
    <location>
        <begin position="275"/>
        <end position="299"/>
    </location>
</feature>
<dbReference type="Gene3D" id="1.10.510.10">
    <property type="entry name" value="Transferase(Phosphotransferase) domain 1"/>
    <property type="match status" value="1"/>
</dbReference>
<evidence type="ECO:0000259" key="3">
    <source>
        <dbReference type="PROSITE" id="PS50011"/>
    </source>
</evidence>
<dbReference type="InterPro" id="IPR011009">
    <property type="entry name" value="Kinase-like_dom_sf"/>
</dbReference>
<dbReference type="GO" id="GO:0005524">
    <property type="term" value="F:ATP binding"/>
    <property type="evidence" value="ECO:0007669"/>
    <property type="project" value="InterPro"/>
</dbReference>
<comment type="caution">
    <text evidence="4">The sequence shown here is derived from an EMBL/GenBank/DDBJ whole genome shotgun (WGS) entry which is preliminary data.</text>
</comment>